<comment type="caution">
    <text evidence="1">The sequence shown here is derived from an EMBL/GenBank/DDBJ whole genome shotgun (WGS) entry which is preliminary data.</text>
</comment>
<dbReference type="AlphaFoldDB" id="A0A1S9UA74"/>
<accession>A0A1S9UA74</accession>
<dbReference type="EMBL" id="MUAL01000105">
    <property type="protein sequence ID" value="OOR19132.1"/>
    <property type="molecule type" value="Genomic_DNA"/>
</dbReference>
<evidence type="ECO:0000313" key="1">
    <source>
        <dbReference type="EMBL" id="OOR19132.1"/>
    </source>
</evidence>
<organism evidence="1 2">
    <name type="scientific">Bacillus cereus</name>
    <dbReference type="NCBI Taxonomy" id="1396"/>
    <lineage>
        <taxon>Bacteria</taxon>
        <taxon>Bacillati</taxon>
        <taxon>Bacillota</taxon>
        <taxon>Bacilli</taxon>
        <taxon>Bacillales</taxon>
        <taxon>Bacillaceae</taxon>
        <taxon>Bacillus</taxon>
        <taxon>Bacillus cereus group</taxon>
    </lineage>
</organism>
<proteinExistence type="predicted"/>
<gene>
    <name evidence="1" type="ORF">BW892_25845</name>
</gene>
<reference evidence="1 2" key="1">
    <citation type="submission" date="2017-01" db="EMBL/GenBank/DDBJ databases">
        <title>Bacillus cereus isolates.</title>
        <authorList>
            <person name="Beno S.M."/>
        </authorList>
    </citation>
    <scope>NUCLEOTIDE SEQUENCE [LARGE SCALE GENOMIC DNA]</scope>
    <source>
        <strain evidence="1 2">FSL M7-1219</strain>
    </source>
</reference>
<protein>
    <submittedName>
        <fullName evidence="1">Uncharacterized protein</fullName>
    </submittedName>
</protein>
<dbReference type="Proteomes" id="UP000191124">
    <property type="component" value="Unassembled WGS sequence"/>
</dbReference>
<sequence>MGGILNRGNFYDLCDTKLLICEKVNFWIKVYFHFYFFKRTCRNYYRPEGKQRGEWLFTVEAMGILYPKK</sequence>
<name>A0A1S9UA74_BACCE</name>
<evidence type="ECO:0000313" key="2">
    <source>
        <dbReference type="Proteomes" id="UP000191124"/>
    </source>
</evidence>